<evidence type="ECO:0000259" key="11">
    <source>
        <dbReference type="Pfam" id="PF14821"/>
    </source>
</evidence>
<evidence type="ECO:0000256" key="10">
    <source>
        <dbReference type="PIRSR" id="PIRSR604450-51"/>
    </source>
</evidence>
<dbReference type="KEGG" id="pbr:PB2503_06707"/>
<dbReference type="InterPro" id="IPR036052">
    <property type="entry name" value="TrpB-like_PALP_sf"/>
</dbReference>
<keyword evidence="4" id="KW-0028">Amino-acid biosynthesis</keyword>
<reference evidence="13" key="1">
    <citation type="submission" date="2010-08" db="EMBL/GenBank/DDBJ databases">
        <title>Genome sequence of Parvularcula bermudensis HTCC2503.</title>
        <authorList>
            <person name="Kang D.-M."/>
            <person name="Oh H.-M."/>
            <person name="Cho J.-C."/>
        </authorList>
    </citation>
    <scope>NUCLEOTIDE SEQUENCE [LARGE SCALE GENOMIC DNA]</scope>
    <source>
        <strain evidence="13">ATCC BAA-594 / HTCC2503 / KCTC 12087</strain>
    </source>
</reference>
<reference evidence="12 13" key="2">
    <citation type="journal article" date="2011" name="J. Bacteriol.">
        <title>Complete genome sequence of strain HTCC2503T of Parvularcula bermudensis, the type species of the order "Parvularculales" in the class Alphaproteobacteria.</title>
        <authorList>
            <person name="Oh H.M."/>
            <person name="Kang I."/>
            <person name="Vergin K.L."/>
            <person name="Kang D."/>
            <person name="Rhee K.H."/>
            <person name="Giovannoni S.J."/>
            <person name="Cho J.C."/>
        </authorList>
    </citation>
    <scope>NUCLEOTIDE SEQUENCE [LARGE SCALE GENOMIC DNA]</scope>
    <source>
        <strain evidence="13">ATCC BAA-594 / HTCC2503 / KCTC 12087</strain>
    </source>
</reference>
<dbReference type="GO" id="GO:0009088">
    <property type="term" value="P:threonine biosynthetic process"/>
    <property type="evidence" value="ECO:0007669"/>
    <property type="project" value="UniProtKB-UniRule"/>
</dbReference>
<dbReference type="PANTHER" id="PTHR42690">
    <property type="entry name" value="THREONINE SYNTHASE FAMILY MEMBER"/>
    <property type="match status" value="1"/>
</dbReference>
<dbReference type="UniPathway" id="UPA00050">
    <property type="reaction ID" value="UER00065"/>
</dbReference>
<dbReference type="Gene3D" id="3.90.1380.10">
    <property type="entry name" value="Threonine synthase, N-terminal domain"/>
    <property type="match status" value="1"/>
</dbReference>
<evidence type="ECO:0000313" key="12">
    <source>
        <dbReference type="EMBL" id="ADM09407.1"/>
    </source>
</evidence>
<dbReference type="STRING" id="314260.PB2503_06707"/>
<comment type="cofactor">
    <cofactor evidence="1 10">
        <name>pyridoxal 5'-phosphate</name>
        <dbReference type="ChEBI" id="CHEBI:597326"/>
    </cofactor>
</comment>
<dbReference type="Pfam" id="PF14821">
    <property type="entry name" value="Thr_synth_N"/>
    <property type="match status" value="1"/>
</dbReference>
<evidence type="ECO:0000256" key="3">
    <source>
        <dbReference type="ARBA" id="ARBA00018679"/>
    </source>
</evidence>
<dbReference type="InterPro" id="IPR051166">
    <property type="entry name" value="Threonine_Synthase"/>
</dbReference>
<dbReference type="AlphaFoldDB" id="E0TI68"/>
<comment type="catalytic activity">
    <reaction evidence="8">
        <text>O-phospho-L-homoserine + H2O = L-threonine + phosphate</text>
        <dbReference type="Rhea" id="RHEA:10840"/>
        <dbReference type="ChEBI" id="CHEBI:15377"/>
        <dbReference type="ChEBI" id="CHEBI:43474"/>
        <dbReference type="ChEBI" id="CHEBI:57590"/>
        <dbReference type="ChEBI" id="CHEBI:57926"/>
        <dbReference type="EC" id="4.2.3.1"/>
    </reaction>
</comment>
<name>E0TI68_PARBH</name>
<dbReference type="InterPro" id="IPR004450">
    <property type="entry name" value="Thr_synthase-like"/>
</dbReference>
<evidence type="ECO:0000256" key="7">
    <source>
        <dbReference type="ARBA" id="ARBA00029440"/>
    </source>
</evidence>
<accession>E0TI68</accession>
<dbReference type="SUPFAM" id="SSF53686">
    <property type="entry name" value="Tryptophan synthase beta subunit-like PLP-dependent enzymes"/>
    <property type="match status" value="1"/>
</dbReference>
<dbReference type="CDD" id="cd01560">
    <property type="entry name" value="Thr-synth_2"/>
    <property type="match status" value="1"/>
</dbReference>
<evidence type="ECO:0000256" key="8">
    <source>
        <dbReference type="ARBA" id="ARBA00049144"/>
    </source>
</evidence>
<dbReference type="EMBL" id="CP002156">
    <property type="protein sequence ID" value="ADM09407.1"/>
    <property type="molecule type" value="Genomic_DNA"/>
</dbReference>
<dbReference type="InterPro" id="IPR000634">
    <property type="entry name" value="Ser/Thr_deHydtase_PyrdxlP-BS"/>
</dbReference>
<evidence type="ECO:0000313" key="13">
    <source>
        <dbReference type="Proteomes" id="UP000001302"/>
    </source>
</evidence>
<feature type="domain" description="Threonine synthase N-terminal" evidence="11">
    <location>
        <begin position="5"/>
        <end position="71"/>
    </location>
</feature>
<gene>
    <name evidence="12" type="ordered locus">PB2503_06707</name>
</gene>
<evidence type="ECO:0000256" key="2">
    <source>
        <dbReference type="ARBA" id="ARBA00005517"/>
    </source>
</evidence>
<sequence length="463" mass="49444">MPDMRYRSTRGGVTGQSFADVLLAGLAPDGGLFVPETYPSLSPARLEDLAGASFADAAAAVLPLFIGQDTPHFADTAWDRFAHPATTPLVQMGADDFLLELVHGPTLAFKDVAMQWLGPMFSDGLAKAGRQMTIVCATSGDTGGAAVEAMAGRQATRLCVLHPENRISEVQRRFMTTVAADNVMNLAVRGTFDDCQSLVKAMFADETFRHQVGLGAVNSINWARIIAQTIYYVTSSLTLSRQGGVVHYAVPTGNFGDILAGWVAKRLGAPVGHLIVATNENDILTRCLSTGSYRPDRVVETQSPSMDIQVSSNFERLLFEASGGDADLVRHLMHQLKTEGGFDVPTQVLSTITEEFSAYRVDEEATADKMATVFAQSGRLIDPHTAIGLAAAERGRQAGLQGPIVTLSTAHAAKFPAAVEAATGVAPTLPPHVRDLFGRPEHMISVDAELEAVKGQILHSFAL</sequence>
<dbReference type="PROSITE" id="PS00165">
    <property type="entry name" value="DEHYDRATASE_SER_THR"/>
    <property type="match status" value="1"/>
</dbReference>
<comment type="pathway">
    <text evidence="7">Amino-acid biosynthesis.</text>
</comment>
<protein>
    <recommendedName>
        <fullName evidence="3 9">Threonine synthase</fullName>
        <ecNumber evidence="9">4.2.3.1</ecNumber>
    </recommendedName>
</protein>
<evidence type="ECO:0000256" key="1">
    <source>
        <dbReference type="ARBA" id="ARBA00001933"/>
    </source>
</evidence>
<dbReference type="Pfam" id="PF24857">
    <property type="entry name" value="THR4_C"/>
    <property type="match status" value="1"/>
</dbReference>
<keyword evidence="6" id="KW-0456">Lyase</keyword>
<evidence type="ECO:0000256" key="5">
    <source>
        <dbReference type="ARBA" id="ARBA00022898"/>
    </source>
</evidence>
<dbReference type="NCBIfam" id="TIGR00260">
    <property type="entry name" value="thrC"/>
    <property type="match status" value="1"/>
</dbReference>
<evidence type="ECO:0000256" key="9">
    <source>
        <dbReference type="NCBIfam" id="TIGR00260"/>
    </source>
</evidence>
<dbReference type="eggNOG" id="COG0498">
    <property type="taxonomic scope" value="Bacteria"/>
</dbReference>
<evidence type="ECO:0000256" key="4">
    <source>
        <dbReference type="ARBA" id="ARBA00022605"/>
    </source>
</evidence>
<dbReference type="Gene3D" id="3.40.50.1100">
    <property type="match status" value="2"/>
</dbReference>
<dbReference type="GO" id="GO:0030170">
    <property type="term" value="F:pyridoxal phosphate binding"/>
    <property type="evidence" value="ECO:0007669"/>
    <property type="project" value="InterPro"/>
</dbReference>
<dbReference type="PANTHER" id="PTHR42690:SF1">
    <property type="entry name" value="THREONINE SYNTHASE-LIKE 2"/>
    <property type="match status" value="1"/>
</dbReference>
<proteinExistence type="inferred from homology"/>
<dbReference type="HOGENOM" id="CLU_015170_1_0_5"/>
<keyword evidence="13" id="KW-1185">Reference proteome</keyword>
<comment type="similarity">
    <text evidence="2">Belongs to the threonine synthase family.</text>
</comment>
<dbReference type="EC" id="4.2.3.1" evidence="9"/>
<dbReference type="InterPro" id="IPR037158">
    <property type="entry name" value="Thr_synth_N_sf"/>
</dbReference>
<feature type="modified residue" description="N6-(pyridoxal phosphate)lysine" evidence="10">
    <location>
        <position position="110"/>
    </location>
</feature>
<dbReference type="GO" id="GO:0004795">
    <property type="term" value="F:threonine synthase activity"/>
    <property type="evidence" value="ECO:0007669"/>
    <property type="project" value="UniProtKB-UniRule"/>
</dbReference>
<evidence type="ECO:0000256" key="6">
    <source>
        <dbReference type="ARBA" id="ARBA00023239"/>
    </source>
</evidence>
<dbReference type="RefSeq" id="WP_013300381.1">
    <property type="nucleotide sequence ID" value="NC_014414.1"/>
</dbReference>
<dbReference type="Proteomes" id="UP000001302">
    <property type="component" value="Chromosome"/>
</dbReference>
<dbReference type="InterPro" id="IPR029144">
    <property type="entry name" value="Thr_synth_N"/>
</dbReference>
<organism evidence="12 13">
    <name type="scientific">Parvularcula bermudensis (strain ATCC BAA-594 / HTCC2503 / KCTC 12087)</name>
    <dbReference type="NCBI Taxonomy" id="314260"/>
    <lineage>
        <taxon>Bacteria</taxon>
        <taxon>Pseudomonadati</taxon>
        <taxon>Pseudomonadota</taxon>
        <taxon>Alphaproteobacteria</taxon>
        <taxon>Parvularculales</taxon>
        <taxon>Parvularculaceae</taxon>
        <taxon>Parvularcula</taxon>
    </lineage>
</organism>
<keyword evidence="5 10" id="KW-0663">Pyridoxal phosphate</keyword>